<keyword evidence="3" id="KW-1185">Reference proteome</keyword>
<accession>A0ABS8SKD6</accession>
<proteinExistence type="predicted"/>
<evidence type="ECO:0000256" key="1">
    <source>
        <dbReference type="SAM" id="MobiDB-lite"/>
    </source>
</evidence>
<dbReference type="EMBL" id="JACEIK010000581">
    <property type="protein sequence ID" value="MCD7459383.1"/>
    <property type="molecule type" value="Genomic_DNA"/>
</dbReference>
<comment type="caution">
    <text evidence="2">The sequence shown here is derived from an EMBL/GenBank/DDBJ whole genome shotgun (WGS) entry which is preliminary data.</text>
</comment>
<name>A0ABS8SKD6_DATST</name>
<reference evidence="2 3" key="1">
    <citation type="journal article" date="2021" name="BMC Genomics">
        <title>Datura genome reveals duplications of psychoactive alkaloid biosynthetic genes and high mutation rate following tissue culture.</title>
        <authorList>
            <person name="Rajewski A."/>
            <person name="Carter-House D."/>
            <person name="Stajich J."/>
            <person name="Litt A."/>
        </authorList>
    </citation>
    <scope>NUCLEOTIDE SEQUENCE [LARGE SCALE GENOMIC DNA]</scope>
    <source>
        <strain evidence="2">AR-01</strain>
    </source>
</reference>
<evidence type="ECO:0000313" key="2">
    <source>
        <dbReference type="EMBL" id="MCD7459383.1"/>
    </source>
</evidence>
<gene>
    <name evidence="2" type="ORF">HAX54_040813</name>
</gene>
<dbReference type="Proteomes" id="UP000823775">
    <property type="component" value="Unassembled WGS sequence"/>
</dbReference>
<feature type="compositionally biased region" description="Polar residues" evidence="1">
    <location>
        <begin position="35"/>
        <end position="44"/>
    </location>
</feature>
<sequence length="210" mass="24325">MAFSSYKPSLIDYSDEDDIGSLISPSQTRGEHSSTPHLMENPQNPFLKTLPPKTPTKKLPILNLPLERLFRRNAPFPLLQIQTKERRSGLLQSPYQNKNLENFYCWERIGTLVLKKYSEPDMVNIVEKLRFQDWEHLFVGPIPFVYELEVVELYVNLEVVDEGRVKSHVHRVQFELSEAVLGKILHIAVVGYAEYDKEKSSNCSLTMKFT</sequence>
<feature type="region of interest" description="Disordered" evidence="1">
    <location>
        <begin position="17"/>
        <end position="50"/>
    </location>
</feature>
<organism evidence="2 3">
    <name type="scientific">Datura stramonium</name>
    <name type="common">Jimsonweed</name>
    <name type="synonym">Common thornapple</name>
    <dbReference type="NCBI Taxonomy" id="4076"/>
    <lineage>
        <taxon>Eukaryota</taxon>
        <taxon>Viridiplantae</taxon>
        <taxon>Streptophyta</taxon>
        <taxon>Embryophyta</taxon>
        <taxon>Tracheophyta</taxon>
        <taxon>Spermatophyta</taxon>
        <taxon>Magnoliopsida</taxon>
        <taxon>eudicotyledons</taxon>
        <taxon>Gunneridae</taxon>
        <taxon>Pentapetalae</taxon>
        <taxon>asterids</taxon>
        <taxon>lamiids</taxon>
        <taxon>Solanales</taxon>
        <taxon>Solanaceae</taxon>
        <taxon>Solanoideae</taxon>
        <taxon>Datureae</taxon>
        <taxon>Datura</taxon>
    </lineage>
</organism>
<evidence type="ECO:0000313" key="3">
    <source>
        <dbReference type="Proteomes" id="UP000823775"/>
    </source>
</evidence>
<protein>
    <submittedName>
        <fullName evidence="2">Uncharacterized protein</fullName>
    </submittedName>
</protein>